<evidence type="ECO:0000256" key="5">
    <source>
        <dbReference type="ARBA" id="ARBA00023163"/>
    </source>
</evidence>
<evidence type="ECO:0000256" key="6">
    <source>
        <dbReference type="ARBA" id="ARBA00023242"/>
    </source>
</evidence>
<keyword evidence="10" id="KW-1185">Reference proteome</keyword>
<feature type="domain" description="Transcription factor TFIID subunit 8 C-terminal" evidence="8">
    <location>
        <begin position="180"/>
        <end position="225"/>
    </location>
</feature>
<evidence type="ECO:0000256" key="7">
    <source>
        <dbReference type="SAM" id="MobiDB-lite"/>
    </source>
</evidence>
<sequence>MELVNMNEPGQPPLKRQKLPYHHKHRIQHRPPVVPGEPALLPQELLDKLLVESVKTICEEQAFKQDILEPYIESVALEALRNAADEFVKNLCHKVCRSMYAARRTTPIALDFDSAFYALDLPLPDDQLSPYASKPEINRPLLPTPPPDDEFHHTHELPEQLLGPELSRQQDLKRFSFNISSLPPVPSAHTYRDTAVFLQRETDSKRIRELATEEGKLGEQALRKLAGAAKLEVALSTEPETRYVKDRRPRRLRRMPILTEEAMFEETMRDLLKSEPGDFELGPLVSSEKQYRMPDEGRVKRRPVTATSAPTQSREEGGLRKYNLLPPLLPKPKPPAQGADLAFEL</sequence>
<evidence type="ECO:0000313" key="9">
    <source>
        <dbReference type="EMBL" id="KAK5084950.1"/>
    </source>
</evidence>
<name>A0ABR0K388_9EURO</name>
<keyword evidence="4" id="KW-0805">Transcription regulation</keyword>
<dbReference type="Proteomes" id="UP001345013">
    <property type="component" value="Unassembled WGS sequence"/>
</dbReference>
<accession>A0ABR0K388</accession>
<reference evidence="9 10" key="1">
    <citation type="submission" date="2023-08" db="EMBL/GenBank/DDBJ databases">
        <title>Black Yeasts Isolated from many extreme environments.</title>
        <authorList>
            <person name="Coleine C."/>
            <person name="Stajich J.E."/>
            <person name="Selbmann L."/>
        </authorList>
    </citation>
    <scope>NUCLEOTIDE SEQUENCE [LARGE SCALE GENOMIC DNA]</scope>
    <source>
        <strain evidence="9 10">CCFEE 5885</strain>
    </source>
</reference>
<proteinExistence type="inferred from homology"/>
<dbReference type="InterPro" id="IPR037818">
    <property type="entry name" value="TAF8"/>
</dbReference>
<protein>
    <recommendedName>
        <fullName evidence="3">Transcription initiation factor TFIID subunit 8</fullName>
    </recommendedName>
</protein>
<keyword evidence="6" id="KW-0539">Nucleus</keyword>
<evidence type="ECO:0000313" key="10">
    <source>
        <dbReference type="Proteomes" id="UP001345013"/>
    </source>
</evidence>
<comment type="caution">
    <text evidence="9">The sequence shown here is derived from an EMBL/GenBank/DDBJ whole genome shotgun (WGS) entry which is preliminary data.</text>
</comment>
<evidence type="ECO:0000256" key="2">
    <source>
        <dbReference type="ARBA" id="ARBA00008767"/>
    </source>
</evidence>
<evidence type="ECO:0000256" key="1">
    <source>
        <dbReference type="ARBA" id="ARBA00004123"/>
    </source>
</evidence>
<comment type="subcellular location">
    <subcellularLocation>
        <location evidence="1">Nucleus</location>
    </subcellularLocation>
</comment>
<dbReference type="CDD" id="cd00076">
    <property type="entry name" value="HFD_SF"/>
    <property type="match status" value="1"/>
</dbReference>
<comment type="similarity">
    <text evidence="2">Belongs to the TAF8 family.</text>
</comment>
<organism evidence="9 10">
    <name type="scientific">Lithohypha guttulata</name>
    <dbReference type="NCBI Taxonomy" id="1690604"/>
    <lineage>
        <taxon>Eukaryota</taxon>
        <taxon>Fungi</taxon>
        <taxon>Dikarya</taxon>
        <taxon>Ascomycota</taxon>
        <taxon>Pezizomycotina</taxon>
        <taxon>Eurotiomycetes</taxon>
        <taxon>Chaetothyriomycetidae</taxon>
        <taxon>Chaetothyriales</taxon>
        <taxon>Trichomeriaceae</taxon>
        <taxon>Lithohypha</taxon>
    </lineage>
</organism>
<evidence type="ECO:0000256" key="4">
    <source>
        <dbReference type="ARBA" id="ARBA00023015"/>
    </source>
</evidence>
<keyword evidence="5" id="KW-0804">Transcription</keyword>
<evidence type="ECO:0000256" key="3">
    <source>
        <dbReference type="ARBA" id="ARBA00017307"/>
    </source>
</evidence>
<dbReference type="InterPro" id="IPR019473">
    <property type="entry name" value="TFIID_su8_C"/>
</dbReference>
<feature type="region of interest" description="Disordered" evidence="7">
    <location>
        <begin position="279"/>
        <end position="345"/>
    </location>
</feature>
<feature type="compositionally biased region" description="Basic and acidic residues" evidence="7">
    <location>
        <begin position="289"/>
        <end position="298"/>
    </location>
</feature>
<dbReference type="EMBL" id="JAVRRG010000109">
    <property type="protein sequence ID" value="KAK5084950.1"/>
    <property type="molecule type" value="Genomic_DNA"/>
</dbReference>
<dbReference type="CDD" id="cd08049">
    <property type="entry name" value="TAF8"/>
    <property type="match status" value="1"/>
</dbReference>
<dbReference type="PANTHER" id="PTHR46469:SF1">
    <property type="entry name" value="TRANSCRIPTION INITIATION FACTOR TFIID SUBUNIT 8"/>
    <property type="match status" value="1"/>
</dbReference>
<dbReference type="Pfam" id="PF10406">
    <property type="entry name" value="TAF8_C"/>
    <property type="match status" value="1"/>
</dbReference>
<dbReference type="PANTHER" id="PTHR46469">
    <property type="entry name" value="TRANSCRIPTION INITIATION FACTOR TFIID SUBUNIT 8"/>
    <property type="match status" value="1"/>
</dbReference>
<evidence type="ECO:0000259" key="8">
    <source>
        <dbReference type="Pfam" id="PF10406"/>
    </source>
</evidence>
<gene>
    <name evidence="9" type="ORF">LTR24_007362</name>
</gene>